<dbReference type="AlphaFoldDB" id="A0A7D3XJ55"/>
<dbReference type="InterPro" id="IPR006901">
    <property type="entry name" value="TrmK"/>
</dbReference>
<organism evidence="1 2">
    <name type="scientific">Kroppenstedtia pulmonis</name>
    <dbReference type="NCBI Taxonomy" id="1380685"/>
    <lineage>
        <taxon>Bacteria</taxon>
        <taxon>Bacillati</taxon>
        <taxon>Bacillota</taxon>
        <taxon>Bacilli</taxon>
        <taxon>Bacillales</taxon>
        <taxon>Thermoactinomycetaceae</taxon>
        <taxon>Kroppenstedtia</taxon>
    </lineage>
</organism>
<dbReference type="PANTHER" id="PTHR38451">
    <property type="entry name" value="TRNA (ADENINE(22)-N(1))-METHYLTRANSFERASE"/>
    <property type="match status" value="1"/>
</dbReference>
<dbReference type="PIRSF" id="PIRSF018637">
    <property type="entry name" value="TrmK"/>
    <property type="match status" value="1"/>
</dbReference>
<reference evidence="1 2" key="1">
    <citation type="submission" date="2020-01" db="EMBL/GenBank/DDBJ databases">
        <authorList>
            <person name="Gulvik C.A."/>
            <person name="Batra D.G."/>
        </authorList>
    </citation>
    <scope>NUCLEOTIDE SEQUENCE [LARGE SCALE GENOMIC DNA]</scope>
    <source>
        <strain evidence="1 2">W9323</strain>
    </source>
</reference>
<dbReference type="Proteomes" id="UP000503088">
    <property type="component" value="Chromosome"/>
</dbReference>
<gene>
    <name evidence="1" type="ORF">GXN76_10890</name>
</gene>
<evidence type="ECO:0000313" key="1">
    <source>
        <dbReference type="EMBL" id="QKG84924.1"/>
    </source>
</evidence>
<dbReference type="Pfam" id="PF04816">
    <property type="entry name" value="TrmK"/>
    <property type="match status" value="1"/>
</dbReference>
<keyword evidence="2" id="KW-1185">Reference proteome</keyword>
<dbReference type="PANTHER" id="PTHR38451:SF1">
    <property type="entry name" value="TRNA (ADENINE(22)-N(1))-METHYLTRANSFERASE"/>
    <property type="match status" value="1"/>
</dbReference>
<dbReference type="GO" id="GO:0032259">
    <property type="term" value="P:methylation"/>
    <property type="evidence" value="ECO:0007669"/>
    <property type="project" value="UniProtKB-KW"/>
</dbReference>
<dbReference type="EMBL" id="CP048104">
    <property type="protein sequence ID" value="QKG84924.1"/>
    <property type="molecule type" value="Genomic_DNA"/>
</dbReference>
<dbReference type="GO" id="GO:0160105">
    <property type="term" value="F:tRNA (adenine(22)-N1)-methyltransferase activity"/>
    <property type="evidence" value="ECO:0007669"/>
    <property type="project" value="InterPro"/>
</dbReference>
<dbReference type="Gene3D" id="3.40.50.150">
    <property type="entry name" value="Vaccinia Virus protein VP39"/>
    <property type="match status" value="1"/>
</dbReference>
<name>A0A7D3XJ55_9BACL</name>
<evidence type="ECO:0000313" key="2">
    <source>
        <dbReference type="Proteomes" id="UP000503088"/>
    </source>
</evidence>
<dbReference type="KEGG" id="kpul:GXN76_10890"/>
<dbReference type="Gene3D" id="1.10.287.1890">
    <property type="match status" value="1"/>
</dbReference>
<protein>
    <submittedName>
        <fullName evidence="1">SAM-dependent methyltransferase</fullName>
    </submittedName>
</protein>
<dbReference type="RefSeq" id="WP_173223087.1">
    <property type="nucleotide sequence ID" value="NZ_CP048104.1"/>
</dbReference>
<dbReference type="InterPro" id="IPR029063">
    <property type="entry name" value="SAM-dependent_MTases_sf"/>
</dbReference>
<dbReference type="SUPFAM" id="SSF53335">
    <property type="entry name" value="S-adenosyl-L-methionine-dependent methyltransferases"/>
    <property type="match status" value="1"/>
</dbReference>
<accession>A0A7D3XJ55</accession>
<sequence length="253" mass="28803">MSKNITQSQQEMTDLSKRLRAVAEQVPTGSCVADIGADHALLLIYLAQRKQLKRGIAGEVNLGPYENAQGRIQEAQLEQKIDVRRGDGLEVLYPKEVDTVVLSGMGGALMTSILDRGKSKLQGVNRLILQPNNGTYRLRAWLLEMGWRMEREELIRDGSILYELLVASPGMPDPSYEELPFDREIALRVGPLLWRHQHPLLKEKLTEELEGKEDILTSLQSGGSPRSYQRRLQIEREICEWRRMIQWLSKGTD</sequence>
<keyword evidence="1" id="KW-0808">Transferase</keyword>
<proteinExistence type="predicted"/>
<keyword evidence="1" id="KW-0489">Methyltransferase</keyword>